<reference evidence="10" key="1">
    <citation type="journal article" date="2019" name="Int. J. Syst. Evol. Microbiol.">
        <title>The Global Catalogue of Microorganisms (GCM) 10K type strain sequencing project: providing services to taxonomists for standard genome sequencing and annotation.</title>
        <authorList>
            <consortium name="The Broad Institute Genomics Platform"/>
            <consortium name="The Broad Institute Genome Sequencing Center for Infectious Disease"/>
            <person name="Wu L."/>
            <person name="Ma J."/>
        </authorList>
    </citation>
    <scope>NUCLEOTIDE SEQUENCE [LARGE SCALE GENOMIC DNA]</scope>
    <source>
        <strain evidence="10">CGMCC 1.12811</strain>
    </source>
</reference>
<dbReference type="SUPFAM" id="SSF49303">
    <property type="entry name" value="beta-Galactosidase/glucuronidase domain"/>
    <property type="match status" value="1"/>
</dbReference>
<dbReference type="Proteomes" id="UP000658793">
    <property type="component" value="Unassembled WGS sequence"/>
</dbReference>
<keyword evidence="10" id="KW-1185">Reference proteome</keyword>
<evidence type="ECO:0000313" key="9">
    <source>
        <dbReference type="EMBL" id="GGA70727.1"/>
    </source>
</evidence>
<dbReference type="Pfam" id="PF18565">
    <property type="entry name" value="Glyco_hydro2_C5"/>
    <property type="match status" value="1"/>
</dbReference>
<dbReference type="InterPro" id="IPR006102">
    <property type="entry name" value="Ig-like_GH2"/>
</dbReference>
<feature type="domain" description="Glycoside hydrolase family 2 catalytic" evidence="5">
    <location>
        <begin position="333"/>
        <end position="497"/>
    </location>
</feature>
<dbReference type="Pfam" id="PF16355">
    <property type="entry name" value="DUF4982"/>
    <property type="match status" value="1"/>
</dbReference>
<dbReference type="Gene3D" id="2.60.120.260">
    <property type="entry name" value="Galactose-binding domain-like"/>
    <property type="match status" value="1"/>
</dbReference>
<dbReference type="PRINTS" id="PR00132">
    <property type="entry name" value="GLHYDRLASE2"/>
</dbReference>
<dbReference type="InterPro" id="IPR051913">
    <property type="entry name" value="GH2_Domain-Containing"/>
</dbReference>
<comment type="similarity">
    <text evidence="1">Belongs to the glycosyl hydrolase 2 family.</text>
</comment>
<dbReference type="InterPro" id="IPR036156">
    <property type="entry name" value="Beta-gal/glucu_dom_sf"/>
</dbReference>
<sequence>MKLKITTNPLWKNVQLKYTVFTILSIVLLLYSSSSYSQKKLEDNSRKVLFDNDWHFYKGSVKNAQDPLYDDSAWRVLDLPHDWSIEPLPNQKKDSVVGPFSRASVGGFATGQTVGGEGWYRKTFTISAENKAERHELYFEGVYNQAEVWVNGRKAYYNVYGYSSFRFDISQYCNPVGQENVIAVKVLNEGKNSRWYSGSGIYRHVWMLHTAKNYLDDWGTFITTKKVENGQAEIDLSATVVVGNGKNEDLTLVTEWISPKGKSVVKASQKVSINGTENKVVPFTINVKNPSLWSTNNPNLYNVQISLWKGKTKVDELKVPFGIRTLDFSVTEGFKLNGVKTLLKGGCVHHDNGLLGSASFDRAEERKVELLKKNGFNAIRTSHNPMSESFLNACDRLGMLVINEAFDQWNGKKNPDDYHLYFKEWSAKDIRNFIIRDRNHPSVIMWSLGNEIPERITDKGSETALYLKNEILKYDTTRPITAGVNKYWDKERKNMLSLENALKHLDVSGYNYMWRFFEEEHVKNPGRVMYSSESVATEASENWDKVEKLPYVIGDFVWTAMDYLGESGLGNSFEVDPQENVHQFMGWPWYNGWCGDIDLIGVKKPQSYYRDILWREKNISMAVELPVAEGKIKKVSFWGWPEESLSWTFPNMENKELNVNVYSRAEKVRLYLNNQLIAEKETNSQYKSSFKVPYKAGILKAVEVDKNKEGASAILQTIGNPVAIKLTADYKTLKADGQDLSYVLIELIDKNGNVVLDSNQKIKISCEGSGKVIGSGNGAPTDMASFGSLEPSLFKGRAMVIVRAGKVSGKTELTVLSDGMQSASITINSK</sequence>
<feature type="domain" description="Glycoside hydrolase family 2 immunoglobulin-like beta-sandwich" evidence="4">
    <location>
        <begin position="220"/>
        <end position="324"/>
    </location>
</feature>
<feature type="domain" description="Glycoside hydrolase family 2" evidence="8">
    <location>
        <begin position="724"/>
        <end position="826"/>
    </location>
</feature>
<dbReference type="InterPro" id="IPR006101">
    <property type="entry name" value="Glyco_hydro_2"/>
</dbReference>
<keyword evidence="2" id="KW-0378">Hydrolase</keyword>
<dbReference type="SUPFAM" id="SSF49785">
    <property type="entry name" value="Galactose-binding domain-like"/>
    <property type="match status" value="1"/>
</dbReference>
<protein>
    <submittedName>
        <fullName evidence="9">Beta-galactosidase</fullName>
    </submittedName>
</protein>
<evidence type="ECO:0000256" key="1">
    <source>
        <dbReference type="ARBA" id="ARBA00007401"/>
    </source>
</evidence>
<dbReference type="InterPro" id="IPR013783">
    <property type="entry name" value="Ig-like_fold"/>
</dbReference>
<evidence type="ECO:0000259" key="6">
    <source>
        <dbReference type="Pfam" id="PF02837"/>
    </source>
</evidence>
<evidence type="ECO:0000259" key="4">
    <source>
        <dbReference type="Pfam" id="PF00703"/>
    </source>
</evidence>
<dbReference type="InterPro" id="IPR017853">
    <property type="entry name" value="GH"/>
</dbReference>
<dbReference type="RefSeq" id="WP_188492914.1">
    <property type="nucleotide sequence ID" value="NZ_BMGA01000001.1"/>
</dbReference>
<dbReference type="Gene3D" id="2.60.40.10">
    <property type="entry name" value="Immunoglobulins"/>
    <property type="match status" value="3"/>
</dbReference>
<evidence type="ECO:0000256" key="2">
    <source>
        <dbReference type="ARBA" id="ARBA00022801"/>
    </source>
</evidence>
<dbReference type="InterPro" id="IPR008979">
    <property type="entry name" value="Galactose-bd-like_sf"/>
</dbReference>
<dbReference type="InterPro" id="IPR040605">
    <property type="entry name" value="Glyco_hydro2_dom5"/>
</dbReference>
<feature type="domain" description="DUF4982" evidence="7">
    <location>
        <begin position="655"/>
        <end position="709"/>
    </location>
</feature>
<comment type="caution">
    <text evidence="9">The sequence shown here is derived from an EMBL/GenBank/DDBJ whole genome shotgun (WGS) entry which is preliminary data.</text>
</comment>
<proteinExistence type="inferred from homology"/>
<dbReference type="SUPFAM" id="SSF51445">
    <property type="entry name" value="(Trans)glycosidases"/>
    <property type="match status" value="1"/>
</dbReference>
<dbReference type="Pfam" id="PF02837">
    <property type="entry name" value="Glyco_hydro_2_N"/>
    <property type="match status" value="1"/>
</dbReference>
<dbReference type="InterPro" id="IPR006103">
    <property type="entry name" value="Glyco_hydro_2_cat"/>
</dbReference>
<feature type="domain" description="Glycosyl hydrolases family 2 sugar binding" evidence="6">
    <location>
        <begin position="112"/>
        <end position="210"/>
    </location>
</feature>
<dbReference type="InterPro" id="IPR032311">
    <property type="entry name" value="DUF4982"/>
</dbReference>
<evidence type="ECO:0000256" key="3">
    <source>
        <dbReference type="ARBA" id="ARBA00023295"/>
    </source>
</evidence>
<dbReference type="PANTHER" id="PTHR42732:SF1">
    <property type="entry name" value="BETA-MANNOSIDASE"/>
    <property type="match status" value="1"/>
</dbReference>
<evidence type="ECO:0000259" key="5">
    <source>
        <dbReference type="Pfam" id="PF02836"/>
    </source>
</evidence>
<dbReference type="Gene3D" id="3.20.20.80">
    <property type="entry name" value="Glycosidases"/>
    <property type="match status" value="1"/>
</dbReference>
<gene>
    <name evidence="9" type="ORF">GCM10008015_09430</name>
</gene>
<dbReference type="InterPro" id="IPR023232">
    <property type="entry name" value="Glyco_hydro_2_AS"/>
</dbReference>
<dbReference type="PANTHER" id="PTHR42732">
    <property type="entry name" value="BETA-GALACTOSIDASE"/>
    <property type="match status" value="1"/>
</dbReference>
<dbReference type="PROSITE" id="PS00608">
    <property type="entry name" value="GLYCOSYL_HYDROL_F2_2"/>
    <property type="match status" value="1"/>
</dbReference>
<dbReference type="InterPro" id="IPR006104">
    <property type="entry name" value="Glyco_hydro_2_N"/>
</dbReference>
<evidence type="ECO:0000259" key="7">
    <source>
        <dbReference type="Pfam" id="PF16355"/>
    </source>
</evidence>
<accession>A0ABQ1HDE1</accession>
<dbReference type="Pfam" id="PF00703">
    <property type="entry name" value="Glyco_hydro_2"/>
    <property type="match status" value="1"/>
</dbReference>
<evidence type="ECO:0000313" key="10">
    <source>
        <dbReference type="Proteomes" id="UP000658793"/>
    </source>
</evidence>
<dbReference type="Pfam" id="PF02836">
    <property type="entry name" value="Glyco_hydro_2_C"/>
    <property type="match status" value="1"/>
</dbReference>
<name>A0ABQ1HDE1_9FLAO</name>
<dbReference type="EMBL" id="BMGA01000001">
    <property type="protein sequence ID" value="GGA70727.1"/>
    <property type="molecule type" value="Genomic_DNA"/>
</dbReference>
<organism evidence="9 10">
    <name type="scientific">Flavobacterium palustre</name>
    <dbReference type="NCBI Taxonomy" id="1476463"/>
    <lineage>
        <taxon>Bacteria</taxon>
        <taxon>Pseudomonadati</taxon>
        <taxon>Bacteroidota</taxon>
        <taxon>Flavobacteriia</taxon>
        <taxon>Flavobacteriales</taxon>
        <taxon>Flavobacteriaceae</taxon>
        <taxon>Flavobacterium</taxon>
    </lineage>
</organism>
<keyword evidence="3" id="KW-0326">Glycosidase</keyword>
<evidence type="ECO:0000259" key="8">
    <source>
        <dbReference type="Pfam" id="PF18565"/>
    </source>
</evidence>